<dbReference type="PANTHER" id="PTHR30606">
    <property type="entry name" value="LIPID A BIOSYNTHESIS LAUROYL ACYLTRANSFERASE"/>
    <property type="match status" value="1"/>
</dbReference>
<dbReference type="PIRSF" id="PIRSF026649">
    <property type="entry name" value="MsbB"/>
    <property type="match status" value="1"/>
</dbReference>
<keyword evidence="9" id="KW-1185">Reference proteome</keyword>
<dbReference type="KEGG" id="aba:Acid345_2346"/>
<dbReference type="PANTHER" id="PTHR30606:SF10">
    <property type="entry name" value="PHOSPHATIDYLINOSITOL MANNOSIDE ACYLTRANSFERASE"/>
    <property type="match status" value="1"/>
</dbReference>
<reference evidence="8 9" key="1">
    <citation type="journal article" date="2009" name="Appl. Environ. Microbiol.">
        <title>Three genomes from the phylum Acidobacteria provide insight into the lifestyles of these microorganisms in soils.</title>
        <authorList>
            <person name="Ward N.L."/>
            <person name="Challacombe J.F."/>
            <person name="Janssen P.H."/>
            <person name="Henrissat B."/>
            <person name="Coutinho P.M."/>
            <person name="Wu M."/>
            <person name="Xie G."/>
            <person name="Haft D.H."/>
            <person name="Sait M."/>
            <person name="Badger J."/>
            <person name="Barabote R.D."/>
            <person name="Bradley B."/>
            <person name="Brettin T.S."/>
            <person name="Brinkac L.M."/>
            <person name="Bruce D."/>
            <person name="Creasy T."/>
            <person name="Daugherty S.C."/>
            <person name="Davidsen T.M."/>
            <person name="DeBoy R.T."/>
            <person name="Detter J.C."/>
            <person name="Dodson R.J."/>
            <person name="Durkin A.S."/>
            <person name="Ganapathy A."/>
            <person name="Gwinn-Giglio M."/>
            <person name="Han C.S."/>
            <person name="Khouri H."/>
            <person name="Kiss H."/>
            <person name="Kothari S.P."/>
            <person name="Madupu R."/>
            <person name="Nelson K.E."/>
            <person name="Nelson W.C."/>
            <person name="Paulsen I."/>
            <person name="Penn K."/>
            <person name="Ren Q."/>
            <person name="Rosovitz M.J."/>
            <person name="Selengut J.D."/>
            <person name="Shrivastava S."/>
            <person name="Sullivan S.A."/>
            <person name="Tapia R."/>
            <person name="Thompson L.S."/>
            <person name="Watkins K.L."/>
            <person name="Yang Q."/>
            <person name="Yu C."/>
            <person name="Zafar N."/>
            <person name="Zhou L."/>
            <person name="Kuske C.R."/>
        </authorList>
    </citation>
    <scope>NUCLEOTIDE SEQUENCE [LARGE SCALE GENOMIC DNA]</scope>
    <source>
        <strain evidence="8 9">Ellin345</strain>
    </source>
</reference>
<gene>
    <name evidence="8" type="ordered locus">Acid345_2346</name>
</gene>
<dbReference type="EMBL" id="CP000360">
    <property type="protein sequence ID" value="ABF41347.1"/>
    <property type="molecule type" value="Genomic_DNA"/>
</dbReference>
<dbReference type="AlphaFoldDB" id="Q1IP53"/>
<keyword evidence="5 7" id="KW-0472">Membrane</keyword>
<dbReference type="GO" id="GO:0016746">
    <property type="term" value="F:acyltransferase activity"/>
    <property type="evidence" value="ECO:0007669"/>
    <property type="project" value="UniProtKB-KW"/>
</dbReference>
<evidence type="ECO:0000256" key="4">
    <source>
        <dbReference type="ARBA" id="ARBA00022679"/>
    </source>
</evidence>
<keyword evidence="3" id="KW-0997">Cell inner membrane</keyword>
<dbReference type="EnsemblBacteria" id="ABF41347">
    <property type="protein sequence ID" value="ABF41347"/>
    <property type="gene ID" value="Acid345_2346"/>
</dbReference>
<dbReference type="Proteomes" id="UP000002432">
    <property type="component" value="Chromosome"/>
</dbReference>
<comment type="subcellular location">
    <subcellularLocation>
        <location evidence="1">Cell inner membrane</location>
    </subcellularLocation>
</comment>
<keyword evidence="2" id="KW-1003">Cell membrane</keyword>
<feature type="transmembrane region" description="Helical" evidence="7">
    <location>
        <begin position="26"/>
        <end position="43"/>
    </location>
</feature>
<evidence type="ECO:0000256" key="3">
    <source>
        <dbReference type="ARBA" id="ARBA00022519"/>
    </source>
</evidence>
<dbReference type="GO" id="GO:0005886">
    <property type="term" value="C:plasma membrane"/>
    <property type="evidence" value="ECO:0007669"/>
    <property type="project" value="UniProtKB-SubCell"/>
</dbReference>
<evidence type="ECO:0000256" key="5">
    <source>
        <dbReference type="ARBA" id="ARBA00023136"/>
    </source>
</evidence>
<proteinExistence type="predicted"/>
<evidence type="ECO:0000256" key="6">
    <source>
        <dbReference type="ARBA" id="ARBA00023315"/>
    </source>
</evidence>
<protein>
    <submittedName>
        <fullName evidence="8">Lipid A biosynthesis acyltransferase</fullName>
    </submittedName>
</protein>
<dbReference type="Pfam" id="PF03279">
    <property type="entry name" value="Lip_A_acyltrans"/>
    <property type="match status" value="1"/>
</dbReference>
<dbReference type="STRING" id="204669.Acid345_2346"/>
<keyword evidence="7" id="KW-1133">Transmembrane helix</keyword>
<dbReference type="eggNOG" id="COG1560">
    <property type="taxonomic scope" value="Bacteria"/>
</dbReference>
<dbReference type="HOGENOM" id="CLU_049421_4_0_0"/>
<organism evidence="8 9">
    <name type="scientific">Koribacter versatilis (strain Ellin345)</name>
    <dbReference type="NCBI Taxonomy" id="204669"/>
    <lineage>
        <taxon>Bacteria</taxon>
        <taxon>Pseudomonadati</taxon>
        <taxon>Acidobacteriota</taxon>
        <taxon>Terriglobia</taxon>
        <taxon>Terriglobales</taxon>
        <taxon>Candidatus Korobacteraceae</taxon>
        <taxon>Candidatus Korobacter</taxon>
    </lineage>
</organism>
<dbReference type="CDD" id="cd07984">
    <property type="entry name" value="LPLAT_LABLAT-like"/>
    <property type="match status" value="1"/>
</dbReference>
<dbReference type="GO" id="GO:0009247">
    <property type="term" value="P:glycolipid biosynthetic process"/>
    <property type="evidence" value="ECO:0007669"/>
    <property type="project" value="UniProtKB-ARBA"/>
</dbReference>
<keyword evidence="7" id="KW-0812">Transmembrane</keyword>
<name>Q1IP53_KORVE</name>
<sequence>MRSLLKRLEYAPVWLLMRAMALLPRPLARAHGIFIGYVAYLILPRLRRVGRRNLQIAFPDKPERERNRLLRGMYVSLGRLLAEFCLFPRYNRQNVEKIAVYAGFENFEQAEQLGKGVLLLTGHVGGWEIGSFVHSIYGHPMNIVVRPLDNPYLNQLAEDFRCRFGNRLLGKQDFARGLLAAMHKGETVGILMDTNMTPPQGDFVPFFGVLACTATGMARVAMKTGAAVVPAFTVWDDKLRKYRVLFEPAIKLVNTGNTDADVLTNTALFNKAIEDVIRRYPDQWLWVHRRWKTRPPGEPSIY</sequence>
<dbReference type="InterPro" id="IPR004960">
    <property type="entry name" value="LipA_acyltrans"/>
</dbReference>
<keyword evidence="4" id="KW-0808">Transferase</keyword>
<evidence type="ECO:0000256" key="2">
    <source>
        <dbReference type="ARBA" id="ARBA00022475"/>
    </source>
</evidence>
<evidence type="ECO:0000256" key="7">
    <source>
        <dbReference type="SAM" id="Phobius"/>
    </source>
</evidence>
<accession>Q1IP53</accession>
<evidence type="ECO:0000256" key="1">
    <source>
        <dbReference type="ARBA" id="ARBA00004533"/>
    </source>
</evidence>
<evidence type="ECO:0000313" key="8">
    <source>
        <dbReference type="EMBL" id="ABF41347.1"/>
    </source>
</evidence>
<keyword evidence="6 8" id="KW-0012">Acyltransferase</keyword>
<evidence type="ECO:0000313" key="9">
    <source>
        <dbReference type="Proteomes" id="UP000002432"/>
    </source>
</evidence>